<dbReference type="Pfam" id="PF20719">
    <property type="entry name" value="Med16_C"/>
    <property type="match status" value="1"/>
</dbReference>
<comment type="caution">
    <text evidence="3">The sequence shown here is derived from an EMBL/GenBank/DDBJ whole genome shotgun (WGS) entry which is preliminary data.</text>
</comment>
<dbReference type="InterPro" id="IPR048339">
    <property type="entry name" value="Mediator_Med16_C"/>
</dbReference>
<dbReference type="Proteomes" id="UP000237144">
    <property type="component" value="Unassembled WGS sequence"/>
</dbReference>
<feature type="region of interest" description="Disordered" evidence="1">
    <location>
        <begin position="534"/>
        <end position="586"/>
    </location>
</feature>
<feature type="region of interest" description="Disordered" evidence="1">
    <location>
        <begin position="366"/>
        <end position="399"/>
    </location>
</feature>
<feature type="domain" description="Mediator complex subunit 16 C-terminal" evidence="2">
    <location>
        <begin position="1191"/>
        <end position="1256"/>
    </location>
</feature>
<keyword evidence="4" id="KW-1185">Reference proteome</keyword>
<evidence type="ECO:0000256" key="1">
    <source>
        <dbReference type="SAM" id="MobiDB-lite"/>
    </source>
</evidence>
<feature type="region of interest" description="Disordered" evidence="1">
    <location>
        <begin position="1"/>
        <end position="27"/>
    </location>
</feature>
<gene>
    <name evidence="3" type="ORF">BMF94_0333</name>
</gene>
<evidence type="ECO:0000313" key="3">
    <source>
        <dbReference type="EMBL" id="POY76741.1"/>
    </source>
</evidence>
<sequence length="1260" mass="132308">MEERDHTNGPTRPQKRARTRAPFSPPTRVDSFVRALHSDQGISCPPAWSTHTGLLAVALPSSTAPPSLFADWFGSPEASSQPTSTGPTIHLTHFSGADAATPRVRITLPVPVPPVSNAGTPDPAPTRRITHLSFSPDSSFLVAIVRDPSSSTAVEGKGASDSITLYEQRGPCIDEWDCVAQEDAGRFTAQAGAPSSSQSKRKRVVSLRWVGEPRRWYPAPTFPDQAREKNKKPLYCAPPRSAPLEGVAFVAVLSSDEVLFMHYPRHAPGIPPVPTFVCLPLHPSPVAGALSPPLPTGSAPHQSATAVPLQPTPVPLVLSLGPGLGTVVVPPAPVAPAPVTLKTSADTPSATVDALVNSLVVKAEEGPASGGKDAAGSAGQTAASSAASTAGSLPKPTELGSSQAALHAELQTQQQLEQRRRSIQGMADAFHGGDRTVDKAAIGACRSRGMAELGETVFVIASWSRDVPKRVRTGVSPGLEAPKEEASGEASLVTPAVMPPPPAAVTTTNGDSFMTDDDFSLMVDFSSLDEAFGGGGGGNGSTATAGTTGIVPLQPTAGSSDLVNGSGAADSSDATKRSDEERELDEQLEHWRNALRVQAEEEEVTASQRNSQRNAASRWRVELTEVKIETLLVEGTRLTVRPQQPLHLSPLPAVGTDGEDLLEPADPILTHLTFLGDVALPHPLQLTTQSPTLALDGSEAAVDLSLLAVTAHRRAQPSAEDDRPERWSSTLTSYALSKEEAYPLSEAFQSLEGRKLDAPTQVDGESGWVSRLSACRSAGPHGLLCAVEIRPGGGEWASVTGLIASPKAGGAWESRVIRLSSPTLDVLDGEGSGSVLPGAGLYDAVVNSPNGAFACALPPAAPQSPVIVAAPLSSIGVPEGATLVEPLAVRLAIAIVRQGDVGDLIGRVSGLNDADLTLAVVERTKAILQDMLPGEGMLEASSLGMELLAIASTLYRSLPTLFARADAARLVLETAACVRALKKAEKRERTGSQNYKPDAGQLRANAAVAEKETDCRVCIDAIWPLVGYCTWYCSTFLDSIARHFAQPLSSDAAEQADPTLMLILHPRTRMFISTGARALLALDAWLGSPESGVEGSEAIDLARTILHDAVTNAFGGAGLAAWVSALEKVTSEMDGDPAMAAITPAPFWSLTIPDSLQAQATTVRNLVKAALPSAYSEKQTAPPSPPATPTRIDQQLDLIRRARFSSRVAPARSCVRCGARTSAVEGAALDSEIMVGRWRRFEAEWNGRCICGGLWRRVSS</sequence>
<feature type="compositionally biased region" description="Low complexity" evidence="1">
    <location>
        <begin position="366"/>
        <end position="392"/>
    </location>
</feature>
<feature type="compositionally biased region" description="Basic and acidic residues" evidence="1">
    <location>
        <begin position="573"/>
        <end position="586"/>
    </location>
</feature>
<dbReference type="AlphaFoldDB" id="A0A2S5BIZ1"/>
<protein>
    <recommendedName>
        <fullName evidence="2">Mediator complex subunit 16 C-terminal domain-containing protein</fullName>
    </recommendedName>
</protein>
<evidence type="ECO:0000313" key="4">
    <source>
        <dbReference type="Proteomes" id="UP000237144"/>
    </source>
</evidence>
<reference evidence="3 4" key="1">
    <citation type="journal article" date="2018" name="Front. Microbiol.">
        <title>Prospects for Fungal Bioremediation of Acidic Radioactive Waste Sites: Characterization and Genome Sequence of Rhodotorula taiwanensis MD1149.</title>
        <authorList>
            <person name="Tkavc R."/>
            <person name="Matrosova V.Y."/>
            <person name="Grichenko O.E."/>
            <person name="Gostincar C."/>
            <person name="Volpe R.P."/>
            <person name="Klimenkova P."/>
            <person name="Gaidamakova E.K."/>
            <person name="Zhou C.E."/>
            <person name="Stewart B.J."/>
            <person name="Lyman M.G."/>
            <person name="Malfatti S.A."/>
            <person name="Rubinfeld B."/>
            <person name="Courtot M."/>
            <person name="Singh J."/>
            <person name="Dalgard C.L."/>
            <person name="Hamilton T."/>
            <person name="Frey K.G."/>
            <person name="Gunde-Cimerman N."/>
            <person name="Dugan L."/>
            <person name="Daly M.J."/>
        </authorList>
    </citation>
    <scope>NUCLEOTIDE SEQUENCE [LARGE SCALE GENOMIC DNA]</scope>
    <source>
        <strain evidence="3 4">MD1149</strain>
    </source>
</reference>
<proteinExistence type="predicted"/>
<dbReference type="EMBL" id="PJQD01000002">
    <property type="protein sequence ID" value="POY76741.1"/>
    <property type="molecule type" value="Genomic_DNA"/>
</dbReference>
<feature type="region of interest" description="Disordered" evidence="1">
    <location>
        <begin position="474"/>
        <end position="503"/>
    </location>
</feature>
<organism evidence="3 4">
    <name type="scientific">Rhodotorula taiwanensis</name>
    <dbReference type="NCBI Taxonomy" id="741276"/>
    <lineage>
        <taxon>Eukaryota</taxon>
        <taxon>Fungi</taxon>
        <taxon>Dikarya</taxon>
        <taxon>Basidiomycota</taxon>
        <taxon>Pucciniomycotina</taxon>
        <taxon>Microbotryomycetes</taxon>
        <taxon>Sporidiobolales</taxon>
        <taxon>Sporidiobolaceae</taxon>
        <taxon>Rhodotorula</taxon>
    </lineage>
</organism>
<dbReference type="STRING" id="741276.A0A2S5BIZ1"/>
<name>A0A2S5BIZ1_9BASI</name>
<evidence type="ECO:0000259" key="2">
    <source>
        <dbReference type="Pfam" id="PF20719"/>
    </source>
</evidence>
<dbReference type="OrthoDB" id="2535907at2759"/>
<accession>A0A2S5BIZ1</accession>